<accession>A0ACD3B2Y2</accession>
<proteinExistence type="predicted"/>
<dbReference type="EMBL" id="ML208283">
    <property type="protein sequence ID" value="TFK72653.1"/>
    <property type="molecule type" value="Genomic_DNA"/>
</dbReference>
<keyword evidence="2" id="KW-1185">Reference proteome</keyword>
<dbReference type="Proteomes" id="UP000308600">
    <property type="component" value="Unassembled WGS sequence"/>
</dbReference>
<evidence type="ECO:0000313" key="1">
    <source>
        <dbReference type="EMBL" id="TFK72653.1"/>
    </source>
</evidence>
<evidence type="ECO:0000313" key="2">
    <source>
        <dbReference type="Proteomes" id="UP000308600"/>
    </source>
</evidence>
<organism evidence="1 2">
    <name type="scientific">Pluteus cervinus</name>
    <dbReference type="NCBI Taxonomy" id="181527"/>
    <lineage>
        <taxon>Eukaryota</taxon>
        <taxon>Fungi</taxon>
        <taxon>Dikarya</taxon>
        <taxon>Basidiomycota</taxon>
        <taxon>Agaricomycotina</taxon>
        <taxon>Agaricomycetes</taxon>
        <taxon>Agaricomycetidae</taxon>
        <taxon>Agaricales</taxon>
        <taxon>Pluteineae</taxon>
        <taxon>Pluteaceae</taxon>
        <taxon>Pluteus</taxon>
    </lineage>
</organism>
<gene>
    <name evidence="1" type="ORF">BDN72DRAFT_835966</name>
</gene>
<protein>
    <submittedName>
        <fullName evidence="1">Uncharacterized protein</fullName>
    </submittedName>
</protein>
<sequence>MEFAAQAHPNNDRETLRLFFLGTCFPTSMDKSSTNHPHIFYIPEELTVKIFQKAIPHSSRRAKALLTITSICRQWRYIALNTPSLWTEIRSSNLEFIRASVDRCRGMPISFSVDIDDRGCAEPMPTILHSLPQIQKLDIQGECFDEDDMTAGIEAWMTPAPILKALDVYNCQFSDNIFAGVAPSLKSLYLRGCMLDLDDLPPLPALKKLFISRPEVFPISIQSLLDKLCWSPLLTSLTLDWALSHEEPQSDIRLSLPMLRYLFIGSEDCEDALLLLDHLAIPATARVKLSLTERDEPDYLRVIDALNGCRTSDMPIRSVRVIVSPTKHIYHIKERDEDGRHASITLSLCGSTLALDAAESALLHLPLDELEVLEVDDQGLAPRLPPTFWYIFQALPHLHTVKVHNVFAWSFLSHFCRTHYEFFVSAMSNPPIRSREELLVPLTLFPALEVLRYEDTQGNLTEHLGLFVPFLLLRSCVLHRLTELSVIIPVALNEKVADDLKSAVGRLKLKVVGGEDSDSSGSDEN</sequence>
<reference evidence="1 2" key="1">
    <citation type="journal article" date="2019" name="Nat. Ecol. Evol.">
        <title>Megaphylogeny resolves global patterns of mushroom evolution.</title>
        <authorList>
            <person name="Varga T."/>
            <person name="Krizsan K."/>
            <person name="Foldi C."/>
            <person name="Dima B."/>
            <person name="Sanchez-Garcia M."/>
            <person name="Sanchez-Ramirez S."/>
            <person name="Szollosi G.J."/>
            <person name="Szarkandi J.G."/>
            <person name="Papp V."/>
            <person name="Albert L."/>
            <person name="Andreopoulos W."/>
            <person name="Angelini C."/>
            <person name="Antonin V."/>
            <person name="Barry K.W."/>
            <person name="Bougher N.L."/>
            <person name="Buchanan P."/>
            <person name="Buyck B."/>
            <person name="Bense V."/>
            <person name="Catcheside P."/>
            <person name="Chovatia M."/>
            <person name="Cooper J."/>
            <person name="Damon W."/>
            <person name="Desjardin D."/>
            <person name="Finy P."/>
            <person name="Geml J."/>
            <person name="Haridas S."/>
            <person name="Hughes K."/>
            <person name="Justo A."/>
            <person name="Karasinski D."/>
            <person name="Kautmanova I."/>
            <person name="Kiss B."/>
            <person name="Kocsube S."/>
            <person name="Kotiranta H."/>
            <person name="LaButti K.M."/>
            <person name="Lechner B.E."/>
            <person name="Liimatainen K."/>
            <person name="Lipzen A."/>
            <person name="Lukacs Z."/>
            <person name="Mihaltcheva S."/>
            <person name="Morgado L.N."/>
            <person name="Niskanen T."/>
            <person name="Noordeloos M.E."/>
            <person name="Ohm R.A."/>
            <person name="Ortiz-Santana B."/>
            <person name="Ovrebo C."/>
            <person name="Racz N."/>
            <person name="Riley R."/>
            <person name="Savchenko A."/>
            <person name="Shiryaev A."/>
            <person name="Soop K."/>
            <person name="Spirin V."/>
            <person name="Szebenyi C."/>
            <person name="Tomsovsky M."/>
            <person name="Tulloss R.E."/>
            <person name="Uehling J."/>
            <person name="Grigoriev I.V."/>
            <person name="Vagvolgyi C."/>
            <person name="Papp T."/>
            <person name="Martin F.M."/>
            <person name="Miettinen O."/>
            <person name="Hibbett D.S."/>
            <person name="Nagy L.G."/>
        </authorList>
    </citation>
    <scope>NUCLEOTIDE SEQUENCE [LARGE SCALE GENOMIC DNA]</scope>
    <source>
        <strain evidence="1 2">NL-1719</strain>
    </source>
</reference>
<name>A0ACD3B2Y2_9AGAR</name>